<evidence type="ECO:0000313" key="1">
    <source>
        <dbReference type="EMBL" id="KAJ4366396.1"/>
    </source>
</evidence>
<dbReference type="AlphaFoldDB" id="A0A9W8Y4R0"/>
<keyword evidence="2" id="KW-1185">Reference proteome</keyword>
<dbReference type="Proteomes" id="UP001140560">
    <property type="component" value="Unassembled WGS sequence"/>
</dbReference>
<name>A0A9W8Y4R0_9PLEO</name>
<evidence type="ECO:0000313" key="2">
    <source>
        <dbReference type="Proteomes" id="UP001140560"/>
    </source>
</evidence>
<organism evidence="1 2">
    <name type="scientific">Neocucurbitaria cava</name>
    <dbReference type="NCBI Taxonomy" id="798079"/>
    <lineage>
        <taxon>Eukaryota</taxon>
        <taxon>Fungi</taxon>
        <taxon>Dikarya</taxon>
        <taxon>Ascomycota</taxon>
        <taxon>Pezizomycotina</taxon>
        <taxon>Dothideomycetes</taxon>
        <taxon>Pleosporomycetidae</taxon>
        <taxon>Pleosporales</taxon>
        <taxon>Pleosporineae</taxon>
        <taxon>Cucurbitariaceae</taxon>
        <taxon>Neocucurbitaria</taxon>
    </lineage>
</organism>
<protein>
    <submittedName>
        <fullName evidence="1">Uncharacterized protein</fullName>
    </submittedName>
</protein>
<reference evidence="1" key="1">
    <citation type="submission" date="2022-10" db="EMBL/GenBank/DDBJ databases">
        <title>Tapping the CABI collections for fungal endophytes: first genome assemblies for Collariella, Neodidymelliopsis, Ascochyta clinopodiicola, Didymella pomorum, Didymosphaeria variabile, Neocosmospora piperis and Neocucurbitaria cava.</title>
        <authorList>
            <person name="Hill R."/>
        </authorList>
    </citation>
    <scope>NUCLEOTIDE SEQUENCE</scope>
    <source>
        <strain evidence="1">IMI 356814</strain>
    </source>
</reference>
<gene>
    <name evidence="1" type="ORF">N0V83_008032</name>
</gene>
<sequence length="229" mass="25108">MGLFESLATADLTAASRQAGCNPNACLVCVEGILENIINKHWYIAPCRHLLPADSGLQDMWNYVKEGVADGESSKLISQCVQCCKNGRDCLQVPESVANDVINFLKPLLPPADQFPTFATISVIGKEGINYNTLPVEAEALARKIVHATRNQYVGNPDVCLHGGYHHFFNTGLFIRSEKAAHKEAGDKVQAQLDVLARRLAQGCGRKAPKAWLDEFNQAHPSEGFFEDD</sequence>
<accession>A0A9W8Y4R0</accession>
<dbReference type="EMBL" id="JAPEUY010000014">
    <property type="protein sequence ID" value="KAJ4366396.1"/>
    <property type="molecule type" value="Genomic_DNA"/>
</dbReference>
<comment type="caution">
    <text evidence="1">The sequence shown here is derived from an EMBL/GenBank/DDBJ whole genome shotgun (WGS) entry which is preliminary data.</text>
</comment>
<proteinExistence type="predicted"/>